<reference evidence="1 2" key="1">
    <citation type="submission" date="2020-08" db="EMBL/GenBank/DDBJ databases">
        <title>Functional genomics of gut bacteria from endangered species of beetles.</title>
        <authorList>
            <person name="Carlos-Shanley C."/>
        </authorList>
    </citation>
    <scope>NUCLEOTIDE SEQUENCE [LARGE SCALE GENOMIC DNA]</scope>
    <source>
        <strain evidence="1 2">S00239</strain>
    </source>
</reference>
<sequence>MERFHPRRAPTLAAKDRIEILSAVFIGFEPSMLAHPHLQLCRLSLAEVLTDIASGAHRLASLVTRGNAAVAVAEVDGDTPESTAPDGHRHFLFADGLIRVQGTRITKTPSGFAAGRPPFGKLTAAA</sequence>
<keyword evidence="2" id="KW-1185">Reference proteome</keyword>
<dbReference type="AlphaFoldDB" id="A0A840L756"/>
<protein>
    <submittedName>
        <fullName evidence="1">Uncharacterized protein</fullName>
    </submittedName>
</protein>
<proteinExistence type="predicted"/>
<organism evidence="1 2">
    <name type="scientific">Roseateles oligotrophus</name>
    <dbReference type="NCBI Taxonomy" id="1769250"/>
    <lineage>
        <taxon>Bacteria</taxon>
        <taxon>Pseudomonadati</taxon>
        <taxon>Pseudomonadota</taxon>
        <taxon>Betaproteobacteria</taxon>
        <taxon>Burkholderiales</taxon>
        <taxon>Sphaerotilaceae</taxon>
        <taxon>Roseateles</taxon>
    </lineage>
</organism>
<comment type="caution">
    <text evidence="1">The sequence shown here is derived from an EMBL/GenBank/DDBJ whole genome shotgun (WGS) entry which is preliminary data.</text>
</comment>
<evidence type="ECO:0000313" key="2">
    <source>
        <dbReference type="Proteomes" id="UP000562027"/>
    </source>
</evidence>
<evidence type="ECO:0000313" key="1">
    <source>
        <dbReference type="EMBL" id="MBB4844404.1"/>
    </source>
</evidence>
<dbReference type="EMBL" id="JACHLP010000005">
    <property type="protein sequence ID" value="MBB4844404.1"/>
    <property type="molecule type" value="Genomic_DNA"/>
</dbReference>
<accession>A0A840L756</accession>
<name>A0A840L756_9BURK</name>
<dbReference type="Proteomes" id="UP000562027">
    <property type="component" value="Unassembled WGS sequence"/>
</dbReference>
<gene>
    <name evidence="1" type="ORF">HNP55_002940</name>
</gene>